<dbReference type="AlphaFoldDB" id="A0A3R8U9M2"/>
<keyword evidence="6 8" id="KW-1133">Transmembrane helix</keyword>
<evidence type="ECO:0000256" key="4">
    <source>
        <dbReference type="ARBA" id="ARBA00022475"/>
    </source>
</evidence>
<comment type="caution">
    <text evidence="9">The sequence shown here is derived from an EMBL/GenBank/DDBJ whole genome shotgun (WGS) entry which is preliminary data.</text>
</comment>
<sequence>MVSVFLTFAGISLFINGMRIWLDTVGNPSNLLEGKDIAIVNLFTGFIGSTIVALLMAQGHGVPQYDYSGGAYIGLVSLTCVWIGINQFTGVNGTAVGWFSLVVPFFAIPAGVIGLRNSQSLFETWMALNWFAWAGLWFLFFLLFVLRCNIAKFTGAMTVAQSIMTAILPAILLHTKVI</sequence>
<dbReference type="Proteomes" id="UP000276506">
    <property type="component" value="Unassembled WGS sequence"/>
</dbReference>
<feature type="transmembrane region" description="Helical" evidence="8">
    <location>
        <begin position="69"/>
        <end position="89"/>
    </location>
</feature>
<evidence type="ECO:0008006" key="11">
    <source>
        <dbReference type="Google" id="ProtNLM"/>
    </source>
</evidence>
<dbReference type="InterPro" id="IPR038523">
    <property type="entry name" value="AmiSUreI_transpt_sf"/>
</dbReference>
<keyword evidence="4" id="KW-1003">Cell membrane</keyword>
<keyword evidence="3" id="KW-0813">Transport</keyword>
<proteinExistence type="inferred from homology"/>
<keyword evidence="7 8" id="KW-0472">Membrane</keyword>
<dbReference type="EMBL" id="RHQL01000010">
    <property type="protein sequence ID" value="RRV08779.1"/>
    <property type="molecule type" value="Genomic_DNA"/>
</dbReference>
<dbReference type="RefSeq" id="WP_047471685.1">
    <property type="nucleotide sequence ID" value="NZ_RHQL01000010.1"/>
</dbReference>
<evidence type="ECO:0000256" key="7">
    <source>
        <dbReference type="ARBA" id="ARBA00023136"/>
    </source>
</evidence>
<organism evidence="9 10">
    <name type="scientific">Stutzerimonas xanthomarina</name>
    <dbReference type="NCBI Taxonomy" id="271420"/>
    <lineage>
        <taxon>Bacteria</taxon>
        <taxon>Pseudomonadati</taxon>
        <taxon>Pseudomonadota</taxon>
        <taxon>Gammaproteobacteria</taxon>
        <taxon>Pseudomonadales</taxon>
        <taxon>Pseudomonadaceae</taxon>
        <taxon>Stutzerimonas</taxon>
    </lineage>
</organism>
<comment type="subcellular location">
    <subcellularLocation>
        <location evidence="1">Cell membrane</location>
        <topology evidence="1">Multi-pass membrane protein</topology>
    </subcellularLocation>
</comment>
<evidence type="ECO:0000256" key="8">
    <source>
        <dbReference type="SAM" id="Phobius"/>
    </source>
</evidence>
<gene>
    <name evidence="9" type="ORF">EGJ28_16045</name>
</gene>
<evidence type="ECO:0000256" key="2">
    <source>
        <dbReference type="ARBA" id="ARBA00010068"/>
    </source>
</evidence>
<dbReference type="Pfam" id="PF02293">
    <property type="entry name" value="AmiS_UreI"/>
    <property type="match status" value="1"/>
</dbReference>
<reference evidence="9 10" key="1">
    <citation type="submission" date="2018-10" db="EMBL/GenBank/DDBJ databases">
        <title>Transmission dynamics of multidrug resistant bacteria on intensive care unit surfaces.</title>
        <authorList>
            <person name="D'Souza A.W."/>
            <person name="Potter R.F."/>
            <person name="Wallace M."/>
            <person name="Shupe A."/>
            <person name="Patel S."/>
            <person name="Sun S."/>
            <person name="Gul D."/>
            <person name="Kwon J.H."/>
            <person name="Andleeb S."/>
            <person name="Burnham C.-A.D."/>
            <person name="Dantas G."/>
        </authorList>
    </citation>
    <scope>NUCLEOTIDE SEQUENCE [LARGE SCALE GENOMIC DNA]</scope>
    <source>
        <strain evidence="9 10">PX_177</strain>
    </source>
</reference>
<evidence type="ECO:0000256" key="6">
    <source>
        <dbReference type="ARBA" id="ARBA00022989"/>
    </source>
</evidence>
<evidence type="ECO:0000256" key="1">
    <source>
        <dbReference type="ARBA" id="ARBA00004651"/>
    </source>
</evidence>
<dbReference type="InterPro" id="IPR003211">
    <property type="entry name" value="AmiSUreI_transpt"/>
</dbReference>
<feature type="transmembrane region" description="Helical" evidence="8">
    <location>
        <begin position="95"/>
        <end position="115"/>
    </location>
</feature>
<comment type="similarity">
    <text evidence="2">Belongs to the AmiS/UreI family.</text>
</comment>
<name>A0A3R8U9M2_9GAMM</name>
<evidence type="ECO:0000313" key="9">
    <source>
        <dbReference type="EMBL" id="RRV08779.1"/>
    </source>
</evidence>
<dbReference type="Gene3D" id="1.25.40.600">
    <property type="match status" value="1"/>
</dbReference>
<dbReference type="GO" id="GO:0005886">
    <property type="term" value="C:plasma membrane"/>
    <property type="evidence" value="ECO:0007669"/>
    <property type="project" value="UniProtKB-SubCell"/>
</dbReference>
<evidence type="ECO:0000256" key="5">
    <source>
        <dbReference type="ARBA" id="ARBA00022692"/>
    </source>
</evidence>
<evidence type="ECO:0000313" key="10">
    <source>
        <dbReference type="Proteomes" id="UP000276506"/>
    </source>
</evidence>
<evidence type="ECO:0000256" key="3">
    <source>
        <dbReference type="ARBA" id="ARBA00022448"/>
    </source>
</evidence>
<keyword evidence="5 8" id="KW-0812">Transmembrane</keyword>
<protein>
    <recommendedName>
        <fullName evidence="11">Acid-activated urea channel</fullName>
    </recommendedName>
</protein>
<feature type="transmembrane region" description="Helical" evidence="8">
    <location>
        <begin position="38"/>
        <end position="57"/>
    </location>
</feature>
<accession>A0A3R8U9M2</accession>
<feature type="transmembrane region" description="Helical" evidence="8">
    <location>
        <begin position="153"/>
        <end position="173"/>
    </location>
</feature>
<feature type="transmembrane region" description="Helical" evidence="8">
    <location>
        <begin position="127"/>
        <end position="147"/>
    </location>
</feature>